<accession>A0AAD5Y2Y8</accession>
<sequence length="106" mass="12397">MAEFRRKMDKMFCLLHYLIKFVYGIETLHYLHDQYAQLLPQFLLLSQPLPYKTTASSTQLDVLLKTWKVDKLKDKTVRDQMAKRKDSCSAVATRNGSDFYGEVQTS</sequence>
<gene>
    <name evidence="1" type="ORF">HK099_004706</name>
</gene>
<protein>
    <submittedName>
        <fullName evidence="1">Uncharacterized protein</fullName>
    </submittedName>
</protein>
<dbReference type="AlphaFoldDB" id="A0AAD5Y2Y8"/>
<proteinExistence type="predicted"/>
<keyword evidence="2" id="KW-1185">Reference proteome</keyword>
<organism evidence="1 2">
    <name type="scientific">Clydaea vesicula</name>
    <dbReference type="NCBI Taxonomy" id="447962"/>
    <lineage>
        <taxon>Eukaryota</taxon>
        <taxon>Fungi</taxon>
        <taxon>Fungi incertae sedis</taxon>
        <taxon>Chytridiomycota</taxon>
        <taxon>Chytridiomycota incertae sedis</taxon>
        <taxon>Chytridiomycetes</taxon>
        <taxon>Lobulomycetales</taxon>
        <taxon>Lobulomycetaceae</taxon>
        <taxon>Clydaea</taxon>
    </lineage>
</organism>
<reference evidence="1" key="1">
    <citation type="submission" date="2020-05" db="EMBL/GenBank/DDBJ databases">
        <title>Phylogenomic resolution of chytrid fungi.</title>
        <authorList>
            <person name="Stajich J.E."/>
            <person name="Amses K."/>
            <person name="Simmons R."/>
            <person name="Seto K."/>
            <person name="Myers J."/>
            <person name="Bonds A."/>
            <person name="Quandt C.A."/>
            <person name="Barry K."/>
            <person name="Liu P."/>
            <person name="Grigoriev I."/>
            <person name="Longcore J.E."/>
            <person name="James T.Y."/>
        </authorList>
    </citation>
    <scope>NUCLEOTIDE SEQUENCE</scope>
    <source>
        <strain evidence="1">JEL0476</strain>
    </source>
</reference>
<comment type="caution">
    <text evidence="1">The sequence shown here is derived from an EMBL/GenBank/DDBJ whole genome shotgun (WGS) entry which is preliminary data.</text>
</comment>
<name>A0AAD5Y2Y8_9FUNG</name>
<evidence type="ECO:0000313" key="1">
    <source>
        <dbReference type="EMBL" id="KAJ3226530.1"/>
    </source>
</evidence>
<dbReference type="Proteomes" id="UP001211065">
    <property type="component" value="Unassembled WGS sequence"/>
</dbReference>
<dbReference type="EMBL" id="JADGJW010000034">
    <property type="protein sequence ID" value="KAJ3226530.1"/>
    <property type="molecule type" value="Genomic_DNA"/>
</dbReference>
<evidence type="ECO:0000313" key="2">
    <source>
        <dbReference type="Proteomes" id="UP001211065"/>
    </source>
</evidence>